<keyword evidence="3" id="KW-1185">Reference proteome</keyword>
<feature type="chain" id="PRO_5035219764" description="CPR type cuticle protein" evidence="1">
    <location>
        <begin position="20"/>
        <end position="203"/>
    </location>
</feature>
<evidence type="ECO:0000313" key="3">
    <source>
        <dbReference type="Proteomes" id="UP000494040"/>
    </source>
</evidence>
<reference evidence="2" key="1">
    <citation type="submission" date="2022-01" db="UniProtKB">
        <authorList>
            <consortium name="EnsemblMetazoa"/>
        </authorList>
    </citation>
    <scope>IDENTIFICATION</scope>
</reference>
<gene>
    <name evidence="2" type="primary">106666826</name>
</gene>
<evidence type="ECO:0000313" key="2">
    <source>
        <dbReference type="EnsemblMetazoa" id="XP_014249793.1"/>
    </source>
</evidence>
<organism evidence="2 3">
    <name type="scientific">Cimex lectularius</name>
    <name type="common">Bed bug</name>
    <name type="synonym">Acanthia lectularia</name>
    <dbReference type="NCBI Taxonomy" id="79782"/>
    <lineage>
        <taxon>Eukaryota</taxon>
        <taxon>Metazoa</taxon>
        <taxon>Ecdysozoa</taxon>
        <taxon>Arthropoda</taxon>
        <taxon>Hexapoda</taxon>
        <taxon>Insecta</taxon>
        <taxon>Pterygota</taxon>
        <taxon>Neoptera</taxon>
        <taxon>Paraneoptera</taxon>
        <taxon>Hemiptera</taxon>
        <taxon>Heteroptera</taxon>
        <taxon>Panheteroptera</taxon>
        <taxon>Cimicomorpha</taxon>
        <taxon>Cimicidae</taxon>
        <taxon>Cimex</taxon>
    </lineage>
</organism>
<dbReference type="OrthoDB" id="6625117at2759"/>
<dbReference type="EnsemblMetazoa" id="XM_014394307.1">
    <property type="protein sequence ID" value="XP_014249793.1"/>
    <property type="gene ID" value="LOC106666826"/>
</dbReference>
<dbReference type="AlphaFoldDB" id="A0A8I6RQM4"/>
<dbReference type="KEGG" id="clec:106666826"/>
<protein>
    <recommendedName>
        <fullName evidence="4">CPR type cuticle protein</fullName>
    </recommendedName>
</protein>
<proteinExistence type="predicted"/>
<evidence type="ECO:0000256" key="1">
    <source>
        <dbReference type="SAM" id="SignalP"/>
    </source>
</evidence>
<feature type="signal peptide" evidence="1">
    <location>
        <begin position="1"/>
        <end position="19"/>
    </location>
</feature>
<dbReference type="OMA" id="LEDDGQW"/>
<accession>A0A8I6RQM4</accession>
<keyword evidence="1" id="KW-0732">Signal</keyword>
<evidence type="ECO:0008006" key="4">
    <source>
        <dbReference type="Google" id="ProtNLM"/>
    </source>
</evidence>
<sequence>MKASLALVAVLGLVATSYAQVLHGLVRLEDDGQWKPHLDGSVLGSGHLTWFGADLDDGQWKPHLDNSAAGLVHHLYKRAVLVNPNALASPADTLEVALAKQAQLVQQHTEGTRNVLGGGVPLHLPADTPEVALGKQAHAVAHENQKALTYGHTFGHAVAAPVVASHVAGPVVAARYATPYAATLGYSAVHPYGLGLHGVRAFW</sequence>
<dbReference type="Proteomes" id="UP000494040">
    <property type="component" value="Unassembled WGS sequence"/>
</dbReference>
<name>A0A8I6RQM4_CIMLE</name>